<dbReference type="InterPro" id="IPR057154">
    <property type="entry name" value="DUF7832"/>
</dbReference>
<dbReference type="AlphaFoldDB" id="A0A7C9LUG6"/>
<evidence type="ECO:0000313" key="2">
    <source>
        <dbReference type="EMBL" id="MVN87280.1"/>
    </source>
</evidence>
<organism evidence="2 3">
    <name type="scientific">Deinococcus arboris</name>
    <dbReference type="NCBI Taxonomy" id="2682977"/>
    <lineage>
        <taxon>Bacteria</taxon>
        <taxon>Thermotogati</taxon>
        <taxon>Deinococcota</taxon>
        <taxon>Deinococci</taxon>
        <taxon>Deinococcales</taxon>
        <taxon>Deinococcaceae</taxon>
        <taxon>Deinococcus</taxon>
    </lineage>
</organism>
<dbReference type="EMBL" id="WQLB01000013">
    <property type="protein sequence ID" value="MVN87280.1"/>
    <property type="molecule type" value="Genomic_DNA"/>
</dbReference>
<accession>A0A7C9LUG6</accession>
<gene>
    <name evidence="2" type="ORF">GO986_10905</name>
</gene>
<dbReference type="RefSeq" id="WP_157459340.1">
    <property type="nucleotide sequence ID" value="NZ_WQLB01000013.1"/>
</dbReference>
<evidence type="ECO:0000313" key="3">
    <source>
        <dbReference type="Proteomes" id="UP000483286"/>
    </source>
</evidence>
<feature type="domain" description="DUF7832" evidence="1">
    <location>
        <begin position="7"/>
        <end position="114"/>
    </location>
</feature>
<sequence length="139" mass="15448">MGGGICYDKAKWHYDGDFPPELPPSQGFVHTGMFISWLAGRNLLADGLAAEAIRTRQQTGAQVFEAWGGVLTSEMLTAEGNAFARHYYASETGGGEYLNDYFNLFDDLPSFYHVPDTWDNAARVAGLIDERYAEWQAGR</sequence>
<dbReference type="Pfam" id="PF25191">
    <property type="entry name" value="DUF7832"/>
    <property type="match status" value="1"/>
</dbReference>
<name>A0A7C9LUG6_9DEIO</name>
<proteinExistence type="predicted"/>
<comment type="caution">
    <text evidence="2">The sequence shown here is derived from an EMBL/GenBank/DDBJ whole genome shotgun (WGS) entry which is preliminary data.</text>
</comment>
<reference evidence="2 3" key="1">
    <citation type="submission" date="2019-12" db="EMBL/GenBank/DDBJ databases">
        <title>Deinococcus sp. HMF7620 Genome sequencing and assembly.</title>
        <authorList>
            <person name="Kang H."/>
            <person name="Kim H."/>
            <person name="Joh K."/>
        </authorList>
    </citation>
    <scope>NUCLEOTIDE SEQUENCE [LARGE SCALE GENOMIC DNA]</scope>
    <source>
        <strain evidence="2 3">HMF7620</strain>
    </source>
</reference>
<evidence type="ECO:0000259" key="1">
    <source>
        <dbReference type="Pfam" id="PF25191"/>
    </source>
</evidence>
<protein>
    <recommendedName>
        <fullName evidence="1">DUF7832 domain-containing protein</fullName>
    </recommendedName>
</protein>
<keyword evidence="3" id="KW-1185">Reference proteome</keyword>
<dbReference type="Proteomes" id="UP000483286">
    <property type="component" value="Unassembled WGS sequence"/>
</dbReference>